<protein>
    <submittedName>
        <fullName evidence="2">Uncharacterized protein</fullName>
    </submittedName>
</protein>
<proteinExistence type="evidence at transcript level"/>
<keyword evidence="1" id="KW-0472">Membrane</keyword>
<sequence>MLCLKRANSFLWVCECVTILLGKIGASTASEGDLGYFNKGSPWSSSYRFYVLIIYLCLFLVR</sequence>
<keyword evidence="1" id="KW-0812">Transmembrane</keyword>
<dbReference type="EMBL" id="BT142368">
    <property type="protein sequence ID" value="AFK42162.1"/>
    <property type="molecule type" value="mRNA"/>
</dbReference>
<name>I3SPH0_LOTJA</name>
<accession>I3SPH0</accession>
<reference evidence="2" key="1">
    <citation type="submission" date="2012-05" db="EMBL/GenBank/DDBJ databases">
        <authorList>
            <person name="Krishnakumar V."/>
            <person name="Cheung F."/>
            <person name="Xiao Y."/>
            <person name="Chan A."/>
            <person name="Moskal W.A."/>
            <person name="Town C.D."/>
        </authorList>
    </citation>
    <scope>NUCLEOTIDE SEQUENCE</scope>
</reference>
<organism evidence="2">
    <name type="scientific">Lotus japonicus</name>
    <name type="common">Lotus corniculatus var. japonicus</name>
    <dbReference type="NCBI Taxonomy" id="34305"/>
    <lineage>
        <taxon>Eukaryota</taxon>
        <taxon>Viridiplantae</taxon>
        <taxon>Streptophyta</taxon>
        <taxon>Embryophyta</taxon>
        <taxon>Tracheophyta</taxon>
        <taxon>Spermatophyta</taxon>
        <taxon>Magnoliopsida</taxon>
        <taxon>eudicotyledons</taxon>
        <taxon>Gunneridae</taxon>
        <taxon>Pentapetalae</taxon>
        <taxon>rosids</taxon>
        <taxon>fabids</taxon>
        <taxon>Fabales</taxon>
        <taxon>Fabaceae</taxon>
        <taxon>Papilionoideae</taxon>
        <taxon>50 kb inversion clade</taxon>
        <taxon>NPAAA clade</taxon>
        <taxon>Hologalegina</taxon>
        <taxon>robinioid clade</taxon>
        <taxon>Loteae</taxon>
        <taxon>Lotus</taxon>
    </lineage>
</organism>
<feature type="transmembrane region" description="Helical" evidence="1">
    <location>
        <begin position="45"/>
        <end position="61"/>
    </location>
</feature>
<evidence type="ECO:0000256" key="1">
    <source>
        <dbReference type="SAM" id="Phobius"/>
    </source>
</evidence>
<dbReference type="AlphaFoldDB" id="I3SPH0"/>
<keyword evidence="1" id="KW-1133">Transmembrane helix</keyword>
<evidence type="ECO:0000313" key="2">
    <source>
        <dbReference type="EMBL" id="AFK42162.1"/>
    </source>
</evidence>